<proteinExistence type="predicted"/>
<protein>
    <submittedName>
        <fullName evidence="1">Uncharacterized protein</fullName>
    </submittedName>
</protein>
<evidence type="ECO:0000313" key="1">
    <source>
        <dbReference type="EMBL" id="THU72646.1"/>
    </source>
</evidence>
<organism evidence="1 2">
    <name type="scientific">Musa balbisiana</name>
    <name type="common">Banana</name>
    <dbReference type="NCBI Taxonomy" id="52838"/>
    <lineage>
        <taxon>Eukaryota</taxon>
        <taxon>Viridiplantae</taxon>
        <taxon>Streptophyta</taxon>
        <taxon>Embryophyta</taxon>
        <taxon>Tracheophyta</taxon>
        <taxon>Spermatophyta</taxon>
        <taxon>Magnoliopsida</taxon>
        <taxon>Liliopsida</taxon>
        <taxon>Zingiberales</taxon>
        <taxon>Musaceae</taxon>
        <taxon>Musa</taxon>
    </lineage>
</organism>
<dbReference type="EMBL" id="PYDT01000001">
    <property type="protein sequence ID" value="THU72646.1"/>
    <property type="molecule type" value="Genomic_DNA"/>
</dbReference>
<reference evidence="1 2" key="1">
    <citation type="journal article" date="2019" name="Nat. Plants">
        <title>Genome sequencing of Musa balbisiana reveals subgenome evolution and function divergence in polyploid bananas.</title>
        <authorList>
            <person name="Yao X."/>
        </authorList>
    </citation>
    <scope>NUCLEOTIDE SEQUENCE [LARGE SCALE GENOMIC DNA]</scope>
    <source>
        <strain evidence="2">cv. DH-PKW</strain>
        <tissue evidence="1">Leaves</tissue>
    </source>
</reference>
<accession>A0A4S8KC03</accession>
<sequence>MEDNRNGVTDPRCIGVSVIVSASVNNIGHNEMKKEQRQKVSADSRINSKTFVPPCQQAPKLLIC</sequence>
<gene>
    <name evidence="1" type="ORF">C4D60_Mb04t14400</name>
</gene>
<dbReference type="Proteomes" id="UP000317650">
    <property type="component" value="Chromosome 4"/>
</dbReference>
<evidence type="ECO:0000313" key="2">
    <source>
        <dbReference type="Proteomes" id="UP000317650"/>
    </source>
</evidence>
<keyword evidence="2" id="KW-1185">Reference proteome</keyword>
<name>A0A4S8KC03_MUSBA</name>
<comment type="caution">
    <text evidence="1">The sequence shown here is derived from an EMBL/GenBank/DDBJ whole genome shotgun (WGS) entry which is preliminary data.</text>
</comment>
<dbReference type="AlphaFoldDB" id="A0A4S8KC03"/>